<dbReference type="Proteomes" id="UP000008370">
    <property type="component" value="Unassembled WGS sequence"/>
</dbReference>
<dbReference type="Pfam" id="PF07491">
    <property type="entry name" value="PPI_Ypi1"/>
    <property type="match status" value="1"/>
</dbReference>
<dbReference type="PANTHER" id="PTHR20835:SF0">
    <property type="entry name" value="E3 UBIQUITIN-PROTEIN LIGASE PPP1R11"/>
    <property type="match status" value="1"/>
</dbReference>
<dbReference type="EMBL" id="JH930470">
    <property type="protein sequence ID" value="EKM58569.1"/>
    <property type="molecule type" value="Genomic_DNA"/>
</dbReference>
<evidence type="ECO:0000256" key="3">
    <source>
        <dbReference type="SAM" id="MobiDB-lite"/>
    </source>
</evidence>
<evidence type="ECO:0000313" key="5">
    <source>
        <dbReference type="Proteomes" id="UP000008370"/>
    </source>
</evidence>
<reference evidence="4 5" key="1">
    <citation type="journal article" date="2012" name="BMC Genomics">
        <title>Comparative genomics of the white-rot fungi, Phanerochaete carnosa and P. chrysosporium, to elucidate the genetic basis of the distinct wood types they colonize.</title>
        <authorList>
            <person name="Suzuki H."/>
            <person name="MacDonald J."/>
            <person name="Syed K."/>
            <person name="Salamov A."/>
            <person name="Hori C."/>
            <person name="Aerts A."/>
            <person name="Henrissat B."/>
            <person name="Wiebenga A."/>
            <person name="vanKuyk P.A."/>
            <person name="Barry K."/>
            <person name="Lindquist E."/>
            <person name="LaButti K."/>
            <person name="Lapidus A."/>
            <person name="Lucas S."/>
            <person name="Coutinho P."/>
            <person name="Gong Y."/>
            <person name="Samejima M."/>
            <person name="Mahadevan R."/>
            <person name="Abou-Zaid M."/>
            <person name="de Vries R.P."/>
            <person name="Igarashi K."/>
            <person name="Yadav J.S."/>
            <person name="Grigoriev I.V."/>
            <person name="Master E.R."/>
        </authorList>
    </citation>
    <scope>NUCLEOTIDE SEQUENCE [LARGE SCALE GENOMIC DNA]</scope>
    <source>
        <strain evidence="4 5">HHB-10118-sp</strain>
    </source>
</reference>
<dbReference type="PANTHER" id="PTHR20835">
    <property type="entry name" value="E3 UBIQUITIN-PROTEIN LIGASE PPP1R11-RELATED"/>
    <property type="match status" value="1"/>
</dbReference>
<dbReference type="GO" id="GO:0004865">
    <property type="term" value="F:protein serine/threonine phosphatase inhibitor activity"/>
    <property type="evidence" value="ECO:0007669"/>
    <property type="project" value="UniProtKB-UniRule"/>
</dbReference>
<dbReference type="KEGG" id="pco:PHACADRAFT_253015"/>
<evidence type="ECO:0000256" key="1">
    <source>
        <dbReference type="ARBA" id="ARBA00005605"/>
    </source>
</evidence>
<dbReference type="RefSeq" id="XP_007393878.1">
    <property type="nucleotide sequence ID" value="XM_007393816.1"/>
</dbReference>
<comment type="subcellular location">
    <subcellularLocation>
        <location evidence="2">Nucleus</location>
    </subcellularLocation>
</comment>
<dbReference type="InterPro" id="IPR011107">
    <property type="entry name" value="PPI_Ypi1"/>
</dbReference>
<feature type="compositionally biased region" description="Basic and acidic residues" evidence="3">
    <location>
        <begin position="62"/>
        <end position="73"/>
    </location>
</feature>
<accession>K5WHH9</accession>
<evidence type="ECO:0000313" key="4">
    <source>
        <dbReference type="EMBL" id="EKM58569.1"/>
    </source>
</evidence>
<feature type="compositionally biased region" description="Acidic residues" evidence="3">
    <location>
        <begin position="92"/>
        <end position="104"/>
    </location>
</feature>
<comment type="similarity">
    <text evidence="1 2">Belongs to the YPI1 family.</text>
</comment>
<keyword evidence="2" id="KW-0539">Nucleus</keyword>
<dbReference type="GO" id="GO:0008157">
    <property type="term" value="F:protein phosphatase 1 binding"/>
    <property type="evidence" value="ECO:0007669"/>
    <property type="project" value="TreeGrafter"/>
</dbReference>
<dbReference type="GO" id="GO:0005634">
    <property type="term" value="C:nucleus"/>
    <property type="evidence" value="ECO:0007669"/>
    <property type="project" value="UniProtKB-SubCell"/>
</dbReference>
<dbReference type="InParanoid" id="K5WHH9"/>
<dbReference type="HOGENOM" id="CLU_098333_0_2_1"/>
<keyword evidence="5" id="KW-1185">Reference proteome</keyword>
<dbReference type="OrthoDB" id="307488at2759"/>
<dbReference type="AlphaFoldDB" id="K5WHH9"/>
<protein>
    <recommendedName>
        <fullName evidence="2">Type 1 phosphatases regulator</fullName>
    </recommendedName>
</protein>
<name>K5WHH9_PHACS</name>
<proteinExistence type="inferred from homology"/>
<comment type="function">
    <text evidence="2">Regulator of type 1 phosphatases which maintains protein phosphatase activity under strict control.</text>
</comment>
<gene>
    <name evidence="4" type="ORF">PHACADRAFT_253015</name>
</gene>
<organism evidence="4 5">
    <name type="scientific">Phanerochaete carnosa (strain HHB-10118-sp)</name>
    <name type="common">White-rot fungus</name>
    <name type="synonym">Peniophora carnosa</name>
    <dbReference type="NCBI Taxonomy" id="650164"/>
    <lineage>
        <taxon>Eukaryota</taxon>
        <taxon>Fungi</taxon>
        <taxon>Dikarya</taxon>
        <taxon>Basidiomycota</taxon>
        <taxon>Agaricomycotina</taxon>
        <taxon>Agaricomycetes</taxon>
        <taxon>Polyporales</taxon>
        <taxon>Phanerochaetaceae</taxon>
        <taxon>Phanerochaete</taxon>
    </lineage>
</organism>
<dbReference type="STRING" id="650164.K5WHH9"/>
<evidence type="ECO:0000256" key="2">
    <source>
        <dbReference type="RuleBase" id="RU367162"/>
    </source>
</evidence>
<feature type="region of interest" description="Disordered" evidence="3">
    <location>
        <begin position="1"/>
        <end position="174"/>
    </location>
</feature>
<dbReference type="GeneID" id="18915643"/>
<sequence length="174" mass="19044">MSMLPPSSSTSAPSDGSRTITIQDSQPREEEGANSGDEPEVGTLRLRGGPRERRRSRPSVIWREDVVDNEHMGKKSSKICCIYHKPKRFDESSSEESSDSDSDSSCDNRRACSRRSQPRDGADSRVGGEGTATRDGGSTTVHAVHEHDLELNAYERQPGRNLKKGKAPARSTSS</sequence>
<feature type="compositionally biased region" description="Low complexity" evidence="3">
    <location>
        <begin position="1"/>
        <end position="17"/>
    </location>
</feature>